<evidence type="ECO:0000256" key="1">
    <source>
        <dbReference type="SAM" id="SignalP"/>
    </source>
</evidence>
<name>A0A453Q4Z7_AEGTS</name>
<accession>A0A453Q4Z7</accession>
<reference evidence="2" key="4">
    <citation type="submission" date="2019-03" db="UniProtKB">
        <authorList>
            <consortium name="EnsemblPlants"/>
        </authorList>
    </citation>
    <scope>IDENTIFICATION</scope>
</reference>
<dbReference type="AlphaFoldDB" id="A0A453Q4Z7"/>
<evidence type="ECO:0000313" key="2">
    <source>
        <dbReference type="EnsemblPlants" id="AET6Gv20982500.5"/>
    </source>
</evidence>
<proteinExistence type="predicted"/>
<feature type="chain" id="PRO_5019107165" evidence="1">
    <location>
        <begin position="17"/>
        <end position="159"/>
    </location>
</feature>
<protein>
    <submittedName>
        <fullName evidence="2">Uncharacterized protein</fullName>
    </submittedName>
</protein>
<evidence type="ECO:0000313" key="3">
    <source>
        <dbReference type="Proteomes" id="UP000015105"/>
    </source>
</evidence>
<keyword evidence="1" id="KW-0732">Signal</keyword>
<dbReference type="EnsemblPlants" id="AET6Gv20982500.5">
    <property type="protein sequence ID" value="AET6Gv20982500.5"/>
    <property type="gene ID" value="AET6Gv20982500"/>
</dbReference>
<dbReference type="Gramene" id="AET6Gv20982500.5">
    <property type="protein sequence ID" value="AET6Gv20982500.5"/>
    <property type="gene ID" value="AET6Gv20982500"/>
</dbReference>
<organism evidence="2 3">
    <name type="scientific">Aegilops tauschii subsp. strangulata</name>
    <name type="common">Goatgrass</name>
    <dbReference type="NCBI Taxonomy" id="200361"/>
    <lineage>
        <taxon>Eukaryota</taxon>
        <taxon>Viridiplantae</taxon>
        <taxon>Streptophyta</taxon>
        <taxon>Embryophyta</taxon>
        <taxon>Tracheophyta</taxon>
        <taxon>Spermatophyta</taxon>
        <taxon>Magnoliopsida</taxon>
        <taxon>Liliopsida</taxon>
        <taxon>Poales</taxon>
        <taxon>Poaceae</taxon>
        <taxon>BOP clade</taxon>
        <taxon>Pooideae</taxon>
        <taxon>Triticodae</taxon>
        <taxon>Triticeae</taxon>
        <taxon>Triticinae</taxon>
        <taxon>Aegilops</taxon>
    </lineage>
</organism>
<keyword evidence="3" id="KW-1185">Reference proteome</keyword>
<reference evidence="2" key="3">
    <citation type="journal article" date="2017" name="Nature">
        <title>Genome sequence of the progenitor of the wheat D genome Aegilops tauschii.</title>
        <authorList>
            <person name="Luo M.C."/>
            <person name="Gu Y.Q."/>
            <person name="Puiu D."/>
            <person name="Wang H."/>
            <person name="Twardziok S.O."/>
            <person name="Deal K.R."/>
            <person name="Huo N."/>
            <person name="Zhu T."/>
            <person name="Wang L."/>
            <person name="Wang Y."/>
            <person name="McGuire P.E."/>
            <person name="Liu S."/>
            <person name="Long H."/>
            <person name="Ramasamy R.K."/>
            <person name="Rodriguez J.C."/>
            <person name="Van S.L."/>
            <person name="Yuan L."/>
            <person name="Wang Z."/>
            <person name="Xia Z."/>
            <person name="Xiao L."/>
            <person name="Anderson O.D."/>
            <person name="Ouyang S."/>
            <person name="Liang Y."/>
            <person name="Zimin A.V."/>
            <person name="Pertea G."/>
            <person name="Qi P."/>
            <person name="Bennetzen J.L."/>
            <person name="Dai X."/>
            <person name="Dawson M.W."/>
            <person name="Muller H.G."/>
            <person name="Kugler K."/>
            <person name="Rivarola-Duarte L."/>
            <person name="Spannagl M."/>
            <person name="Mayer K.F.X."/>
            <person name="Lu F.H."/>
            <person name="Bevan M.W."/>
            <person name="Leroy P."/>
            <person name="Li P."/>
            <person name="You F.M."/>
            <person name="Sun Q."/>
            <person name="Liu Z."/>
            <person name="Lyons E."/>
            <person name="Wicker T."/>
            <person name="Salzberg S.L."/>
            <person name="Devos K.M."/>
            <person name="Dvorak J."/>
        </authorList>
    </citation>
    <scope>NUCLEOTIDE SEQUENCE [LARGE SCALE GENOMIC DNA]</scope>
    <source>
        <strain evidence="2">cv. AL8/78</strain>
    </source>
</reference>
<reference evidence="3" key="1">
    <citation type="journal article" date="2014" name="Science">
        <title>Ancient hybridizations among the ancestral genomes of bread wheat.</title>
        <authorList>
            <consortium name="International Wheat Genome Sequencing Consortium,"/>
            <person name="Marcussen T."/>
            <person name="Sandve S.R."/>
            <person name="Heier L."/>
            <person name="Spannagl M."/>
            <person name="Pfeifer M."/>
            <person name="Jakobsen K.S."/>
            <person name="Wulff B.B."/>
            <person name="Steuernagel B."/>
            <person name="Mayer K.F."/>
            <person name="Olsen O.A."/>
        </authorList>
    </citation>
    <scope>NUCLEOTIDE SEQUENCE [LARGE SCALE GENOMIC DNA]</scope>
    <source>
        <strain evidence="3">cv. AL8/78</strain>
    </source>
</reference>
<dbReference type="Proteomes" id="UP000015105">
    <property type="component" value="Chromosome 6D"/>
</dbReference>
<sequence>CPSLLRVFLAFALVLARHHHYVLRMSLPKRLTQLPVGWSQISNMVMVTNTNPETLPEDWHWQWPEHWHWQIPNTYMIHSTKTSIFPKRTSYCHPITETPLYQYAGLPTPALQKAKSKGNKHFLTFKPDNIRAYYHIVKQSLTLHHKWHSGIYWRRLEIH</sequence>
<feature type="signal peptide" evidence="1">
    <location>
        <begin position="1"/>
        <end position="16"/>
    </location>
</feature>
<reference evidence="2" key="5">
    <citation type="journal article" date="2021" name="G3 (Bethesda)">
        <title>Aegilops tauschii genome assembly Aet v5.0 features greater sequence contiguity and improved annotation.</title>
        <authorList>
            <person name="Wang L."/>
            <person name="Zhu T."/>
            <person name="Rodriguez J.C."/>
            <person name="Deal K.R."/>
            <person name="Dubcovsky J."/>
            <person name="McGuire P.E."/>
            <person name="Lux T."/>
            <person name="Spannagl M."/>
            <person name="Mayer K.F.X."/>
            <person name="Baldrich P."/>
            <person name="Meyers B.C."/>
            <person name="Huo N."/>
            <person name="Gu Y.Q."/>
            <person name="Zhou H."/>
            <person name="Devos K.M."/>
            <person name="Bennetzen J.L."/>
            <person name="Unver T."/>
            <person name="Budak H."/>
            <person name="Gulick P.J."/>
            <person name="Galiba G."/>
            <person name="Kalapos B."/>
            <person name="Nelson D.R."/>
            <person name="Li P."/>
            <person name="You F.M."/>
            <person name="Luo M.C."/>
            <person name="Dvorak J."/>
        </authorList>
    </citation>
    <scope>NUCLEOTIDE SEQUENCE [LARGE SCALE GENOMIC DNA]</scope>
    <source>
        <strain evidence="2">cv. AL8/78</strain>
    </source>
</reference>
<reference evidence="3" key="2">
    <citation type="journal article" date="2017" name="Nat. Plants">
        <title>The Aegilops tauschii genome reveals multiple impacts of transposons.</title>
        <authorList>
            <person name="Zhao G."/>
            <person name="Zou C."/>
            <person name="Li K."/>
            <person name="Wang K."/>
            <person name="Li T."/>
            <person name="Gao L."/>
            <person name="Zhang X."/>
            <person name="Wang H."/>
            <person name="Yang Z."/>
            <person name="Liu X."/>
            <person name="Jiang W."/>
            <person name="Mao L."/>
            <person name="Kong X."/>
            <person name="Jiao Y."/>
            <person name="Jia J."/>
        </authorList>
    </citation>
    <scope>NUCLEOTIDE SEQUENCE [LARGE SCALE GENOMIC DNA]</scope>
    <source>
        <strain evidence="3">cv. AL8/78</strain>
    </source>
</reference>